<accession>A0A6N9YN06</accession>
<dbReference type="AlphaFoldDB" id="A0A6N9YN06"/>
<feature type="region of interest" description="Disordered" evidence="1">
    <location>
        <begin position="37"/>
        <end position="61"/>
    </location>
</feature>
<sequence>MSQPDVPDSAGGGYDGLRVQPGVVEWSPPELDLHVPELEPPIVLDPPTPPEPPQDSQVSREELELALERAKLVAEDCATILQPAVQAMLDGAWVSRRADEFSLALEEHARMATSAGAHPVRVIEHALDQRLETGDPLQPGVFMPQPEVGS</sequence>
<evidence type="ECO:0000256" key="1">
    <source>
        <dbReference type="SAM" id="MobiDB-lite"/>
    </source>
</evidence>
<evidence type="ECO:0000313" key="3">
    <source>
        <dbReference type="Proteomes" id="UP000469185"/>
    </source>
</evidence>
<keyword evidence="3" id="KW-1185">Reference proteome</keyword>
<proteinExistence type="predicted"/>
<name>A0A6N9YN06_9ACTN</name>
<evidence type="ECO:0000313" key="2">
    <source>
        <dbReference type="EMBL" id="NED96325.1"/>
    </source>
</evidence>
<gene>
    <name evidence="2" type="ORF">G1H11_13505</name>
</gene>
<dbReference type="RefSeq" id="WP_163819088.1">
    <property type="nucleotide sequence ID" value="NZ_JAAGOB010000006.1"/>
</dbReference>
<feature type="compositionally biased region" description="Pro residues" evidence="1">
    <location>
        <begin position="43"/>
        <end position="53"/>
    </location>
</feature>
<dbReference type="EMBL" id="JAAGOB010000006">
    <property type="protein sequence ID" value="NED96325.1"/>
    <property type="molecule type" value="Genomic_DNA"/>
</dbReference>
<feature type="region of interest" description="Disordered" evidence="1">
    <location>
        <begin position="1"/>
        <end position="21"/>
    </location>
</feature>
<protein>
    <submittedName>
        <fullName evidence="2">Uncharacterized protein</fullName>
    </submittedName>
</protein>
<reference evidence="2 3" key="1">
    <citation type="submission" date="2020-02" db="EMBL/GenBank/DDBJ databases">
        <authorList>
            <person name="Li X.-J."/>
            <person name="Feng X.-M."/>
        </authorList>
    </citation>
    <scope>NUCLEOTIDE SEQUENCE [LARGE SCALE GENOMIC DNA]</scope>
    <source>
        <strain evidence="2 3">CGMCC 4.7225</strain>
    </source>
</reference>
<dbReference type="Proteomes" id="UP000469185">
    <property type="component" value="Unassembled WGS sequence"/>
</dbReference>
<comment type="caution">
    <text evidence="2">The sequence shown here is derived from an EMBL/GenBank/DDBJ whole genome shotgun (WGS) entry which is preliminary data.</text>
</comment>
<organism evidence="2 3">
    <name type="scientific">Phytoactinopolyspora alkaliphila</name>
    <dbReference type="NCBI Taxonomy" id="1783498"/>
    <lineage>
        <taxon>Bacteria</taxon>
        <taxon>Bacillati</taxon>
        <taxon>Actinomycetota</taxon>
        <taxon>Actinomycetes</taxon>
        <taxon>Jiangellales</taxon>
        <taxon>Jiangellaceae</taxon>
        <taxon>Phytoactinopolyspora</taxon>
    </lineage>
</organism>